<dbReference type="InterPro" id="IPR029000">
    <property type="entry name" value="Cyclophilin-like_dom_sf"/>
</dbReference>
<protein>
    <submittedName>
        <fullName evidence="5">5-oxoprolinase/urea amidolyase family protein</fullName>
    </submittedName>
</protein>
<dbReference type="Gene3D" id="2.40.100.10">
    <property type="entry name" value="Cyclophilin-like"/>
    <property type="match status" value="1"/>
</dbReference>
<name>A0ABW9XQ44_9BACL</name>
<keyword evidence="2" id="KW-0378">Hydrolase</keyword>
<accession>A0ABW9XQ44</accession>
<gene>
    <name evidence="5" type="ORF">GT019_12855</name>
</gene>
<keyword evidence="3" id="KW-0067">ATP-binding</keyword>
<dbReference type="PANTHER" id="PTHR43309:SF5">
    <property type="entry name" value="5-OXOPROLINASE SUBUNIT C"/>
    <property type="match status" value="1"/>
</dbReference>
<evidence type="ECO:0000259" key="4">
    <source>
        <dbReference type="SMART" id="SM00797"/>
    </source>
</evidence>
<evidence type="ECO:0000313" key="6">
    <source>
        <dbReference type="Proteomes" id="UP000665561"/>
    </source>
</evidence>
<dbReference type="Proteomes" id="UP000665561">
    <property type="component" value="Unassembled WGS sequence"/>
</dbReference>
<proteinExistence type="predicted"/>
<dbReference type="SMART" id="SM00797">
    <property type="entry name" value="AHS2"/>
    <property type="match status" value="1"/>
</dbReference>
<dbReference type="Pfam" id="PF02626">
    <property type="entry name" value="CT_A_B"/>
    <property type="match status" value="1"/>
</dbReference>
<dbReference type="PANTHER" id="PTHR43309">
    <property type="entry name" value="5-OXOPROLINASE SUBUNIT C"/>
    <property type="match status" value="1"/>
</dbReference>
<keyword evidence="6" id="KW-1185">Reference proteome</keyword>
<dbReference type="RefSeq" id="WP_161743578.1">
    <property type="nucleotide sequence ID" value="NZ_JAAAMV010000009.1"/>
</dbReference>
<sequence>MSLVIVKPGLLTTVQDLGRYGVQKFGVIVSGAMDAFALRAANLLVGNEEHEAGLEITMIGPEIYFSDAALISVCGGDLSPTLNGRELPPWRTVLAPEGSRLRFGPIKSGCRAYLAVAGGLDVPPRMDSRSTYLRAGLGGHEGRALQAGDRLATGVPSPGGRRLAEMLANGAQGSDAAVSGWSVASDLLPSYSASPTLRTVAGQESELFDEDSRRRFFGEAFTVRTESDRMGYRLAGGALRLKAQRDLISAAVTFGTVQVPPDGQPIVLMADRQTTGGYPKLAQVISADLPLLAQTNLGGQVRFRAVSLQEAQEQYLNREKGIRALRSGLAQLQTNRNGKVIAHGE</sequence>
<dbReference type="InterPro" id="IPR052708">
    <property type="entry name" value="PxpC"/>
</dbReference>
<keyword evidence="1" id="KW-0547">Nucleotide-binding</keyword>
<reference evidence="5 6" key="1">
    <citation type="submission" date="2020-01" db="EMBL/GenBank/DDBJ databases">
        <title>Paenibacillus soybeanensis sp. nov. isolated from the nodules of soybean (Glycine max(L.) Merr).</title>
        <authorList>
            <person name="Wang H."/>
        </authorList>
    </citation>
    <scope>NUCLEOTIDE SEQUENCE [LARGE SCALE GENOMIC DNA]</scope>
    <source>
        <strain evidence="5 6">T1</strain>
    </source>
</reference>
<dbReference type="EMBL" id="JAAAMV010000009">
    <property type="protein sequence ID" value="NBD24766.1"/>
    <property type="molecule type" value="Genomic_DNA"/>
</dbReference>
<organism evidence="5 6">
    <name type="scientific">Paenibacillus glycinis</name>
    <dbReference type="NCBI Taxonomy" id="2697035"/>
    <lineage>
        <taxon>Bacteria</taxon>
        <taxon>Bacillati</taxon>
        <taxon>Bacillota</taxon>
        <taxon>Bacilli</taxon>
        <taxon>Bacillales</taxon>
        <taxon>Paenibacillaceae</taxon>
        <taxon>Paenibacillus</taxon>
    </lineage>
</organism>
<comment type="caution">
    <text evidence="5">The sequence shown here is derived from an EMBL/GenBank/DDBJ whole genome shotgun (WGS) entry which is preliminary data.</text>
</comment>
<feature type="domain" description="Carboxyltransferase" evidence="4">
    <location>
        <begin position="24"/>
        <end position="321"/>
    </location>
</feature>
<evidence type="ECO:0000313" key="5">
    <source>
        <dbReference type="EMBL" id="NBD24766.1"/>
    </source>
</evidence>
<evidence type="ECO:0000256" key="2">
    <source>
        <dbReference type="ARBA" id="ARBA00022801"/>
    </source>
</evidence>
<evidence type="ECO:0000256" key="1">
    <source>
        <dbReference type="ARBA" id="ARBA00022741"/>
    </source>
</evidence>
<dbReference type="SUPFAM" id="SSF50891">
    <property type="entry name" value="Cyclophilin-like"/>
    <property type="match status" value="1"/>
</dbReference>
<dbReference type="NCBIfam" id="TIGR00724">
    <property type="entry name" value="urea_amlyse_rel"/>
    <property type="match status" value="1"/>
</dbReference>
<evidence type="ECO:0000256" key="3">
    <source>
        <dbReference type="ARBA" id="ARBA00022840"/>
    </source>
</evidence>
<dbReference type="InterPro" id="IPR003778">
    <property type="entry name" value="CT_A_B"/>
</dbReference>